<evidence type="ECO:0000256" key="6">
    <source>
        <dbReference type="ARBA" id="ARBA00013278"/>
    </source>
</evidence>
<dbReference type="PRINTS" id="PR01486">
    <property type="entry name" value="PHPHLIPASEA1"/>
</dbReference>
<keyword evidence="16" id="KW-0472">Membrane</keyword>
<evidence type="ECO:0000256" key="10">
    <source>
        <dbReference type="ARBA" id="ARBA00022723"/>
    </source>
</evidence>
<dbReference type="Gene3D" id="2.40.230.10">
    <property type="entry name" value="Phospholipase A1"/>
    <property type="match status" value="1"/>
</dbReference>
<feature type="signal peptide" evidence="18">
    <location>
        <begin position="1"/>
        <end position="23"/>
    </location>
</feature>
<keyword evidence="12 18" id="KW-0378">Hydrolase</keyword>
<keyword evidence="15 18" id="KW-0443">Lipid metabolism</keyword>
<comment type="similarity">
    <text evidence="3 18">Belongs to the phospholipase A1 family.</text>
</comment>
<comment type="function">
    <text evidence="18">Hydrolysis of phosphatidylcholine with phospholipase A2 (EC 3.1.1.4) and phospholipase A1 (EC 3.1.1.32) activities.</text>
</comment>
<dbReference type="SUPFAM" id="SSF56931">
    <property type="entry name" value="Outer membrane phospholipase A (OMPLA)"/>
    <property type="match status" value="1"/>
</dbReference>
<protein>
    <recommendedName>
        <fullName evidence="7 18">Phospholipase A1</fullName>
        <ecNumber evidence="5 18">3.1.1.32</ecNumber>
        <ecNumber evidence="6 18">3.1.1.4</ecNumber>
    </recommendedName>
    <alternativeName>
        <fullName evidence="18">Phosphatidylcholine 1-acylhydrolase</fullName>
    </alternativeName>
</protein>
<feature type="region of interest" description="Disordered" evidence="19">
    <location>
        <begin position="56"/>
        <end position="82"/>
    </location>
</feature>
<evidence type="ECO:0000256" key="5">
    <source>
        <dbReference type="ARBA" id="ARBA00013179"/>
    </source>
</evidence>
<keyword evidence="17 18" id="KW-0998">Cell outer membrane</keyword>
<dbReference type="InterPro" id="IPR003187">
    <property type="entry name" value="PLipase_A1"/>
</dbReference>
<dbReference type="PANTHER" id="PTHR40457:SF1">
    <property type="entry name" value="PHOSPHOLIPASE A1"/>
    <property type="match status" value="1"/>
</dbReference>
<evidence type="ECO:0000256" key="19">
    <source>
        <dbReference type="SAM" id="MobiDB-lite"/>
    </source>
</evidence>
<comment type="catalytic activity">
    <reaction evidence="2 18">
        <text>a 1,2-diacyl-sn-glycero-3-phosphocholine + H2O = a 1-acyl-sn-glycero-3-phosphocholine + a fatty acid + H(+)</text>
        <dbReference type="Rhea" id="RHEA:15801"/>
        <dbReference type="ChEBI" id="CHEBI:15377"/>
        <dbReference type="ChEBI" id="CHEBI:15378"/>
        <dbReference type="ChEBI" id="CHEBI:28868"/>
        <dbReference type="ChEBI" id="CHEBI:57643"/>
        <dbReference type="ChEBI" id="CHEBI:58168"/>
        <dbReference type="EC" id="3.1.1.4"/>
    </reaction>
</comment>
<keyword evidence="21" id="KW-1185">Reference proteome</keyword>
<proteinExistence type="inferred from homology"/>
<evidence type="ECO:0000256" key="17">
    <source>
        <dbReference type="ARBA" id="ARBA00023237"/>
    </source>
</evidence>
<evidence type="ECO:0000256" key="8">
    <source>
        <dbReference type="ARBA" id="ARBA00022452"/>
    </source>
</evidence>
<name>A0ABY2UGU2_9GAMM</name>
<comment type="subunit">
    <text evidence="4 18">Homodimer; dimerization is reversible, and the dimeric form is the active one.</text>
</comment>
<dbReference type="Pfam" id="PF02253">
    <property type="entry name" value="PLA1"/>
    <property type="match status" value="1"/>
</dbReference>
<keyword evidence="11 18" id="KW-0732">Signal</keyword>
<dbReference type="InterPro" id="IPR036541">
    <property type="entry name" value="PLipase_A1_sf"/>
</dbReference>
<evidence type="ECO:0000256" key="12">
    <source>
        <dbReference type="ARBA" id="ARBA00022801"/>
    </source>
</evidence>
<dbReference type="EC" id="3.1.1.32" evidence="5 18"/>
<evidence type="ECO:0000256" key="7">
    <source>
        <dbReference type="ARBA" id="ARBA00021726"/>
    </source>
</evidence>
<comment type="cofactor">
    <cofactor evidence="18">
        <name>Ca(2+)</name>
        <dbReference type="ChEBI" id="CHEBI:29108"/>
    </cofactor>
    <text evidence="18">Binds 1 Ca(2+) ion per monomer. In the dimeric form the Ca(2+) is bound by different amino acids with binding of each Ca(2+) shared with ligands coming from each monomer. The Ca(2+) ion may have a role in catalysis.</text>
</comment>
<feature type="chain" id="PRO_5045006366" description="Phospholipase A1" evidence="18">
    <location>
        <begin position="24"/>
        <end position="342"/>
    </location>
</feature>
<evidence type="ECO:0000256" key="18">
    <source>
        <dbReference type="RuleBase" id="RU366027"/>
    </source>
</evidence>
<keyword evidence="9" id="KW-0812">Transmembrane</keyword>
<gene>
    <name evidence="20" type="ORF">FDY93_14465</name>
</gene>
<evidence type="ECO:0000256" key="3">
    <source>
        <dbReference type="ARBA" id="ARBA00010525"/>
    </source>
</evidence>
<comment type="caution">
    <text evidence="20">The sequence shown here is derived from an EMBL/GenBank/DDBJ whole genome shotgun (WGS) entry which is preliminary data.</text>
</comment>
<dbReference type="EC" id="3.1.1.4" evidence="6 18"/>
<dbReference type="PANTHER" id="PTHR40457">
    <property type="entry name" value="PHOSPHOLIPASE A1"/>
    <property type="match status" value="1"/>
</dbReference>
<evidence type="ECO:0000256" key="14">
    <source>
        <dbReference type="ARBA" id="ARBA00022963"/>
    </source>
</evidence>
<evidence type="ECO:0000256" key="9">
    <source>
        <dbReference type="ARBA" id="ARBA00022692"/>
    </source>
</evidence>
<keyword evidence="8" id="KW-1134">Transmembrane beta strand</keyword>
<evidence type="ECO:0000256" key="13">
    <source>
        <dbReference type="ARBA" id="ARBA00022837"/>
    </source>
</evidence>
<keyword evidence="13 18" id="KW-0106">Calcium</keyword>
<dbReference type="PROSITE" id="PS51257">
    <property type="entry name" value="PROKAR_LIPOPROTEIN"/>
    <property type="match status" value="1"/>
</dbReference>
<evidence type="ECO:0000256" key="16">
    <source>
        <dbReference type="ARBA" id="ARBA00023136"/>
    </source>
</evidence>
<keyword evidence="10 18" id="KW-0479">Metal-binding</keyword>
<evidence type="ECO:0000256" key="11">
    <source>
        <dbReference type="ARBA" id="ARBA00022729"/>
    </source>
</evidence>
<accession>A0ABY2UGU2</accession>
<evidence type="ECO:0000256" key="2">
    <source>
        <dbReference type="ARBA" id="ARBA00001604"/>
    </source>
</evidence>
<reference evidence="20 21" key="1">
    <citation type="submission" date="2019-05" db="EMBL/GenBank/DDBJ databases">
        <title>Microbulbifer harenosus sp. nov., an alginate-degrading bacterium isolated from coastal sand.</title>
        <authorList>
            <person name="Huang H."/>
            <person name="Mo K."/>
            <person name="Bao S."/>
        </authorList>
    </citation>
    <scope>NUCLEOTIDE SEQUENCE [LARGE SCALE GENOMIC DNA]</scope>
    <source>
        <strain evidence="20 21">HB161719</strain>
    </source>
</reference>
<organism evidence="20 21">
    <name type="scientific">Microbulbifer harenosus</name>
    <dbReference type="NCBI Taxonomy" id="2576840"/>
    <lineage>
        <taxon>Bacteria</taxon>
        <taxon>Pseudomonadati</taxon>
        <taxon>Pseudomonadota</taxon>
        <taxon>Gammaproteobacteria</taxon>
        <taxon>Cellvibrionales</taxon>
        <taxon>Microbulbiferaceae</taxon>
        <taxon>Microbulbifer</taxon>
    </lineage>
</organism>
<dbReference type="EMBL" id="VANI01000015">
    <property type="protein sequence ID" value="TLM76162.1"/>
    <property type="molecule type" value="Genomic_DNA"/>
</dbReference>
<evidence type="ECO:0000256" key="4">
    <source>
        <dbReference type="ARBA" id="ARBA00011702"/>
    </source>
</evidence>
<evidence type="ECO:0000313" key="21">
    <source>
        <dbReference type="Proteomes" id="UP000306791"/>
    </source>
</evidence>
<evidence type="ECO:0000313" key="20">
    <source>
        <dbReference type="EMBL" id="TLM76162.1"/>
    </source>
</evidence>
<evidence type="ECO:0000256" key="1">
    <source>
        <dbReference type="ARBA" id="ARBA00000111"/>
    </source>
</evidence>
<sequence length="342" mass="38153">MLYLRGRLAVLGVFALTSLACLGSEEHPSFPTPSGATADGAGECVVNESLQELTITEGEGDATAPKRSRAEDAQANSAPEPYHSERIQAIRQAIDNPFSLIGYRANYLLPVAYRHFPEEDSSIAAARYSVRGLKPSEMQFQLSLQLPVFSGFWGENSFLSFAYTNRSFWQAYAPSSPFREINHEVELLATWVGDWEAFGFRNIPMRMGISHQSNGRGDIYSRGWNRIYADFTFEKGRYFLNLKPWYLISVDREVGRSSEFGTYFGNFEVTGGYSAGGYTSSIMLRNNLKSENFGAVELSWGFPIAPRVRGVVKYFDGYGESLIDYSTRVQMLGIGVMLVPGL</sequence>
<dbReference type="Proteomes" id="UP000306791">
    <property type="component" value="Unassembled WGS sequence"/>
</dbReference>
<evidence type="ECO:0000256" key="15">
    <source>
        <dbReference type="ARBA" id="ARBA00023098"/>
    </source>
</evidence>
<comment type="subcellular location">
    <subcellularLocation>
        <location evidence="18">Cell outer membrane</location>
        <topology evidence="18">Multi-pass membrane protein</topology>
    </subcellularLocation>
    <text evidence="18">One of the very few enzymes located there.</text>
</comment>
<comment type="catalytic activity">
    <reaction evidence="1 18">
        <text>a 1,2-diacyl-sn-glycero-3-phosphocholine + H2O = a 2-acyl-sn-glycero-3-phosphocholine + a fatty acid + H(+)</text>
        <dbReference type="Rhea" id="RHEA:18689"/>
        <dbReference type="ChEBI" id="CHEBI:15377"/>
        <dbReference type="ChEBI" id="CHEBI:15378"/>
        <dbReference type="ChEBI" id="CHEBI:28868"/>
        <dbReference type="ChEBI" id="CHEBI:57643"/>
        <dbReference type="ChEBI" id="CHEBI:57875"/>
        <dbReference type="EC" id="3.1.1.32"/>
    </reaction>
</comment>
<keyword evidence="14 18" id="KW-0442">Lipid degradation</keyword>